<gene>
    <name evidence="1" type="ORF">HAX54_048936</name>
</gene>
<reference evidence="1 2" key="1">
    <citation type="journal article" date="2021" name="BMC Genomics">
        <title>Datura genome reveals duplications of psychoactive alkaloid biosynthetic genes and high mutation rate following tissue culture.</title>
        <authorList>
            <person name="Rajewski A."/>
            <person name="Carter-House D."/>
            <person name="Stajich J."/>
            <person name="Litt A."/>
        </authorList>
    </citation>
    <scope>NUCLEOTIDE SEQUENCE [LARGE SCALE GENOMIC DNA]</scope>
    <source>
        <strain evidence="1">AR-01</strain>
    </source>
</reference>
<keyword evidence="2" id="KW-1185">Reference proteome</keyword>
<evidence type="ECO:0000313" key="2">
    <source>
        <dbReference type="Proteomes" id="UP000823775"/>
    </source>
</evidence>
<protein>
    <submittedName>
        <fullName evidence="1">Uncharacterized protein</fullName>
    </submittedName>
</protein>
<feature type="non-terminal residue" evidence="1">
    <location>
        <position position="1"/>
    </location>
</feature>
<comment type="caution">
    <text evidence="1">The sequence shown here is derived from an EMBL/GenBank/DDBJ whole genome shotgun (WGS) entry which is preliminary data.</text>
</comment>
<name>A0ABS8WJY4_DATST</name>
<sequence>IQRIWLLLFSGRDAARNNGRAAERKGEEGNGEVTGEVRRAVGVRTRECCFAGVFVVFAGGYGERVRGWGESGVIREKMREWEYGVATGKGGAGEAAVAVRCWGEGENEKCV</sequence>
<dbReference type="EMBL" id="JACEIK010008183">
    <property type="protein sequence ID" value="MCE3051120.1"/>
    <property type="molecule type" value="Genomic_DNA"/>
</dbReference>
<organism evidence="1 2">
    <name type="scientific">Datura stramonium</name>
    <name type="common">Jimsonweed</name>
    <name type="synonym">Common thornapple</name>
    <dbReference type="NCBI Taxonomy" id="4076"/>
    <lineage>
        <taxon>Eukaryota</taxon>
        <taxon>Viridiplantae</taxon>
        <taxon>Streptophyta</taxon>
        <taxon>Embryophyta</taxon>
        <taxon>Tracheophyta</taxon>
        <taxon>Spermatophyta</taxon>
        <taxon>Magnoliopsida</taxon>
        <taxon>eudicotyledons</taxon>
        <taxon>Gunneridae</taxon>
        <taxon>Pentapetalae</taxon>
        <taxon>asterids</taxon>
        <taxon>lamiids</taxon>
        <taxon>Solanales</taxon>
        <taxon>Solanaceae</taxon>
        <taxon>Solanoideae</taxon>
        <taxon>Datureae</taxon>
        <taxon>Datura</taxon>
    </lineage>
</organism>
<accession>A0ABS8WJY4</accession>
<evidence type="ECO:0000313" key="1">
    <source>
        <dbReference type="EMBL" id="MCE3051120.1"/>
    </source>
</evidence>
<dbReference type="Proteomes" id="UP000823775">
    <property type="component" value="Unassembled WGS sequence"/>
</dbReference>
<feature type="non-terminal residue" evidence="1">
    <location>
        <position position="111"/>
    </location>
</feature>
<proteinExistence type="predicted"/>